<organism evidence="3 4">
    <name type="scientific">Bacillus cereus</name>
    <dbReference type="NCBI Taxonomy" id="1396"/>
    <lineage>
        <taxon>Bacteria</taxon>
        <taxon>Bacillati</taxon>
        <taxon>Bacillota</taxon>
        <taxon>Bacilli</taxon>
        <taxon>Bacillales</taxon>
        <taxon>Bacillaceae</taxon>
        <taxon>Bacillus</taxon>
        <taxon>Bacillus cereus group</taxon>
    </lineage>
</organism>
<reference evidence="3 4" key="1">
    <citation type="submission" date="2017-09" db="EMBL/GenBank/DDBJ databases">
        <title>Large-scale bioinformatics analysis of Bacillus genomes uncovers conserved roles of natural products in bacterial physiology.</title>
        <authorList>
            <consortium name="Agbiome Team Llc"/>
            <person name="Bleich R.M."/>
            <person name="Grubbs K.J."/>
            <person name="Santa Maria K.C."/>
            <person name="Allen S.E."/>
            <person name="Farag S."/>
            <person name="Shank E.A."/>
            <person name="Bowers A."/>
        </authorList>
    </citation>
    <scope>NUCLEOTIDE SEQUENCE [LARGE SCALE GENOMIC DNA]</scope>
    <source>
        <strain evidence="3 4">AFS029792</strain>
    </source>
</reference>
<feature type="signal peptide" evidence="2">
    <location>
        <begin position="1"/>
        <end position="27"/>
    </location>
</feature>
<accession>A0A9X7E110</accession>
<evidence type="ECO:0000313" key="4">
    <source>
        <dbReference type="Proteomes" id="UP000225135"/>
    </source>
</evidence>
<feature type="chain" id="PRO_5040851839" description="Lipoprotein" evidence="2">
    <location>
        <begin position="28"/>
        <end position="171"/>
    </location>
</feature>
<dbReference type="Proteomes" id="UP000225135">
    <property type="component" value="Unassembled WGS sequence"/>
</dbReference>
<feature type="compositionally biased region" description="Low complexity" evidence="1">
    <location>
        <begin position="34"/>
        <end position="49"/>
    </location>
</feature>
<feature type="region of interest" description="Disordered" evidence="1">
    <location>
        <begin position="28"/>
        <end position="85"/>
    </location>
</feature>
<feature type="compositionally biased region" description="Basic and acidic residues" evidence="1">
    <location>
        <begin position="67"/>
        <end position="85"/>
    </location>
</feature>
<evidence type="ECO:0000256" key="1">
    <source>
        <dbReference type="SAM" id="MobiDB-lite"/>
    </source>
</evidence>
<proteinExistence type="predicted"/>
<gene>
    <name evidence="3" type="ORF">COI69_29470</name>
</gene>
<comment type="caution">
    <text evidence="3">The sequence shown here is derived from an EMBL/GenBank/DDBJ whole genome shotgun (WGS) entry which is preliminary data.</text>
</comment>
<dbReference type="AlphaFoldDB" id="A0A9X7E110"/>
<protein>
    <recommendedName>
        <fullName evidence="5">Lipoprotein</fullName>
    </recommendedName>
</protein>
<keyword evidence="2" id="KW-0732">Signal</keyword>
<name>A0A9X7E110_BACCE</name>
<dbReference type="PROSITE" id="PS51257">
    <property type="entry name" value="PROKAR_LIPOPROTEIN"/>
    <property type="match status" value="1"/>
</dbReference>
<dbReference type="EMBL" id="NUUR01000125">
    <property type="protein sequence ID" value="PHG74757.1"/>
    <property type="molecule type" value="Genomic_DNA"/>
</dbReference>
<dbReference type="RefSeq" id="WP_016083801.1">
    <property type="nucleotide sequence ID" value="NZ_NUQH01000064.1"/>
</dbReference>
<evidence type="ECO:0008006" key="5">
    <source>
        <dbReference type="Google" id="ProtNLM"/>
    </source>
</evidence>
<sequence length="171" mass="19082">MKNWHSILATMTLIVALFAGCAQENSAVDDKTDTQSSQSQNNSDNGSNKESYNEDDFQSESMMGSNEKYENPTSESEKLDADISMESEGKLRVKVTYDGSPVTDATVTGISVPKSTDIQDIDWMKSSLYKADSPTFFYEPSDEKFVLRIKKGDVYKQIVKDIKDISSNNNK</sequence>
<evidence type="ECO:0000313" key="3">
    <source>
        <dbReference type="EMBL" id="PHG74757.1"/>
    </source>
</evidence>
<evidence type="ECO:0000256" key="2">
    <source>
        <dbReference type="SAM" id="SignalP"/>
    </source>
</evidence>